<protein>
    <submittedName>
        <fullName evidence="1">Uncharacterized protein</fullName>
    </submittedName>
</protein>
<sequence length="129" mass="14451">MTDTSADDDQVVRPFADWLREQAGGKSHDELSEALFDLVQRVRDTGKKGSVQYTISVGPMKGDKDVLVIDDQIKLKLPEHDRKASLFYTDKTGNLTRNDPNQLAFESLREVGDGQVVDTQTDELKEIQA</sequence>
<dbReference type="RefSeq" id="WP_179661897.1">
    <property type="nucleotide sequence ID" value="NZ_JACCBG010000001.1"/>
</dbReference>
<evidence type="ECO:0000313" key="1">
    <source>
        <dbReference type="EMBL" id="NYD39945.1"/>
    </source>
</evidence>
<gene>
    <name evidence="1" type="ORF">BJZ21_000028</name>
    <name evidence="2" type="ORF">BJZ21_004060</name>
</gene>
<evidence type="ECO:0000313" key="2">
    <source>
        <dbReference type="EMBL" id="NYD43977.1"/>
    </source>
</evidence>
<evidence type="ECO:0000313" key="3">
    <source>
        <dbReference type="Proteomes" id="UP000535511"/>
    </source>
</evidence>
<comment type="caution">
    <text evidence="1">The sequence shown here is derived from an EMBL/GenBank/DDBJ whole genome shotgun (WGS) entry which is preliminary data.</text>
</comment>
<dbReference type="EMBL" id="JACCBG010000001">
    <property type="protein sequence ID" value="NYD43977.1"/>
    <property type="molecule type" value="Genomic_DNA"/>
</dbReference>
<name>A0A7Y9E2P9_9ACTN</name>
<reference evidence="1 3" key="1">
    <citation type="submission" date="2020-07" db="EMBL/GenBank/DDBJ databases">
        <title>Sequencing the genomes of 1000 actinobacteria strains.</title>
        <authorList>
            <person name="Klenk H.-P."/>
        </authorList>
    </citation>
    <scope>NUCLEOTIDE SEQUENCE [LARGE SCALE GENOMIC DNA]</scope>
    <source>
        <strain evidence="1 3">DSM 21350</strain>
    </source>
</reference>
<proteinExistence type="predicted"/>
<keyword evidence="3" id="KW-1185">Reference proteome</keyword>
<dbReference type="Proteomes" id="UP000535511">
    <property type="component" value="Unassembled WGS sequence"/>
</dbReference>
<dbReference type="AlphaFoldDB" id="A0A7Y9E2P9"/>
<dbReference type="EMBL" id="JACCBG010000001">
    <property type="protein sequence ID" value="NYD39945.1"/>
    <property type="molecule type" value="Genomic_DNA"/>
</dbReference>
<organism evidence="1 3">
    <name type="scientific">Nocardioides panaciterrulae</name>
    <dbReference type="NCBI Taxonomy" id="661492"/>
    <lineage>
        <taxon>Bacteria</taxon>
        <taxon>Bacillati</taxon>
        <taxon>Actinomycetota</taxon>
        <taxon>Actinomycetes</taxon>
        <taxon>Propionibacteriales</taxon>
        <taxon>Nocardioidaceae</taxon>
        <taxon>Nocardioides</taxon>
    </lineage>
</organism>
<accession>A0A7Y9E2P9</accession>